<protein>
    <recommendedName>
        <fullName evidence="8">CLIP domain-containing serine protease</fullName>
        <ecNumber evidence="8">3.4.21.-</ecNumber>
    </recommendedName>
</protein>
<dbReference type="InterPro" id="IPR022700">
    <property type="entry name" value="CLIP"/>
</dbReference>
<evidence type="ECO:0000256" key="8">
    <source>
        <dbReference type="RuleBase" id="RU366078"/>
    </source>
</evidence>
<evidence type="ECO:0000256" key="3">
    <source>
        <dbReference type="ARBA" id="ARBA00022801"/>
    </source>
</evidence>
<dbReference type="PROSITE" id="PS51888">
    <property type="entry name" value="CLIP"/>
    <property type="match status" value="1"/>
</dbReference>
<keyword evidence="1 8" id="KW-0645">Protease</keyword>
<proteinExistence type="inferred from homology"/>
<keyword evidence="5" id="KW-1015">Disulfide bond</keyword>
<reference evidence="11" key="1">
    <citation type="journal article" date="2016" name="Sci. Rep.">
        <title>Molecular characterization of firefly nuptial gifts: a multi-omics approach sheds light on postcopulatory sexual selection.</title>
        <authorList>
            <person name="Al-Wathiqui N."/>
            <person name="Fallon T.R."/>
            <person name="South A."/>
            <person name="Weng J.K."/>
            <person name="Lewis S.M."/>
        </authorList>
    </citation>
    <scope>NUCLEOTIDE SEQUENCE</scope>
</reference>
<dbReference type="SUPFAM" id="SSF50494">
    <property type="entry name" value="Trypsin-like serine proteases"/>
    <property type="match status" value="1"/>
</dbReference>
<dbReference type="EC" id="3.4.21.-" evidence="8"/>
<dbReference type="GO" id="GO:0006508">
    <property type="term" value="P:proteolysis"/>
    <property type="evidence" value="ECO:0007669"/>
    <property type="project" value="UniProtKB-KW"/>
</dbReference>
<evidence type="ECO:0000313" key="11">
    <source>
        <dbReference type="EMBL" id="JAV62814.1"/>
    </source>
</evidence>
<evidence type="ECO:0000256" key="4">
    <source>
        <dbReference type="ARBA" id="ARBA00022825"/>
    </source>
</evidence>
<keyword evidence="6" id="KW-0325">Glycoprotein</keyword>
<dbReference type="AlphaFoldDB" id="A0A1Y1KNE4"/>
<comment type="similarity">
    <text evidence="7 8">Belongs to the peptidase S1 family. CLIP subfamily.</text>
</comment>
<sequence length="382" mass="42829">MCTATFRVFWLSIITWLLAFDYLKSETLSNYADCRTPTQEAGACIPIKECKPLLSYLSSVSVITPEISKRLHEYHCGFKGKDVQVCCPSNGLIENHVNDGDSITKHKNFHLLPKDCGAVLVTDRVRSGTIASLFEVPWMALLSYETPNGTEFRCSGSVINNRYILTSAHCLSKNREIKLKEVRCGEYNLNTAIDCEGEDGPAYDTTICAPPVQDIGIEEIIAHPGYNVKSFTNDIGLIRLEKPLNFNAENVQPICLPVYTTLKNSTRWLTVTSWGLAGVKSAELHMITNEIASQEQCQKAYAQVLPMQIKEDHLCATQKRAEICYGNSGDPLQAIRIFDDDIHHVQYGIFSFGPRSCEVTDFPYVYTNVESHLKWILDNLNA</sequence>
<dbReference type="InterPro" id="IPR001254">
    <property type="entry name" value="Trypsin_dom"/>
</dbReference>
<accession>A0A1Y1KNE4</accession>
<name>A0A1Y1KNE4_PHOPY</name>
<comment type="subcellular location">
    <subcellularLocation>
        <location evidence="8">Secreted</location>
    </subcellularLocation>
</comment>
<evidence type="ECO:0000256" key="1">
    <source>
        <dbReference type="ARBA" id="ARBA00022670"/>
    </source>
</evidence>
<dbReference type="EMBL" id="GEZM01078257">
    <property type="protein sequence ID" value="JAV62814.1"/>
    <property type="molecule type" value="Transcribed_RNA"/>
</dbReference>
<evidence type="ECO:0000256" key="6">
    <source>
        <dbReference type="ARBA" id="ARBA00023180"/>
    </source>
</evidence>
<dbReference type="Gene3D" id="3.30.1640.30">
    <property type="match status" value="1"/>
</dbReference>
<keyword evidence="4 8" id="KW-0720">Serine protease</keyword>
<dbReference type="InterPro" id="IPR001314">
    <property type="entry name" value="Peptidase_S1A"/>
</dbReference>
<evidence type="ECO:0000259" key="9">
    <source>
        <dbReference type="PROSITE" id="PS50240"/>
    </source>
</evidence>
<dbReference type="FunFam" id="2.40.10.10:FF:000028">
    <property type="entry name" value="Serine protease easter"/>
    <property type="match status" value="1"/>
</dbReference>
<dbReference type="PANTHER" id="PTHR24260:SF140">
    <property type="entry name" value="SERINE PROTEASE GRASS"/>
    <property type="match status" value="1"/>
</dbReference>
<dbReference type="InterPro" id="IPR009003">
    <property type="entry name" value="Peptidase_S1_PA"/>
</dbReference>
<dbReference type="GO" id="GO:0004252">
    <property type="term" value="F:serine-type endopeptidase activity"/>
    <property type="evidence" value="ECO:0007669"/>
    <property type="project" value="UniProtKB-UniRule"/>
</dbReference>
<evidence type="ECO:0000259" key="10">
    <source>
        <dbReference type="PROSITE" id="PS51888"/>
    </source>
</evidence>
<dbReference type="PANTHER" id="PTHR24260">
    <property type="match status" value="1"/>
</dbReference>
<keyword evidence="3 8" id="KW-0378">Hydrolase</keyword>
<dbReference type="InterPro" id="IPR051333">
    <property type="entry name" value="CLIP_Serine_Protease"/>
</dbReference>
<dbReference type="SMART" id="SM00020">
    <property type="entry name" value="Tryp_SPc"/>
    <property type="match status" value="1"/>
</dbReference>
<keyword evidence="2 8" id="KW-0732">Signal</keyword>
<evidence type="ECO:0000256" key="2">
    <source>
        <dbReference type="ARBA" id="ARBA00022729"/>
    </source>
</evidence>
<feature type="signal peptide" evidence="8">
    <location>
        <begin position="1"/>
        <end position="25"/>
    </location>
</feature>
<feature type="domain" description="Clip" evidence="10">
    <location>
        <begin position="33"/>
        <end position="87"/>
    </location>
</feature>
<dbReference type="GO" id="GO:0005576">
    <property type="term" value="C:extracellular region"/>
    <property type="evidence" value="ECO:0007669"/>
    <property type="project" value="UniProtKB-SubCell"/>
</dbReference>
<dbReference type="PROSITE" id="PS50240">
    <property type="entry name" value="TRYPSIN_DOM"/>
    <property type="match status" value="1"/>
</dbReference>
<dbReference type="Pfam" id="PF12032">
    <property type="entry name" value="CLIP"/>
    <property type="match status" value="1"/>
</dbReference>
<comment type="domain">
    <text evidence="8">The clip domain consists of 35-55 residues which are 'knitted' together usually by 3 conserved disulfide bonds forming a clip-like compact structure.</text>
</comment>
<dbReference type="InterPro" id="IPR043504">
    <property type="entry name" value="Peptidase_S1_PA_chymotrypsin"/>
</dbReference>
<evidence type="ECO:0000256" key="5">
    <source>
        <dbReference type="ARBA" id="ARBA00023157"/>
    </source>
</evidence>
<feature type="chain" id="PRO_5023977677" description="CLIP domain-containing serine protease" evidence="8">
    <location>
        <begin position="26"/>
        <end position="382"/>
    </location>
</feature>
<dbReference type="InterPro" id="IPR038565">
    <property type="entry name" value="CLIP_sf"/>
</dbReference>
<dbReference type="Gene3D" id="2.40.10.10">
    <property type="entry name" value="Trypsin-like serine proteases"/>
    <property type="match status" value="2"/>
</dbReference>
<feature type="domain" description="Peptidase S1" evidence="9">
    <location>
        <begin position="125"/>
        <end position="381"/>
    </location>
</feature>
<organism evidence="11">
    <name type="scientific">Photinus pyralis</name>
    <name type="common">Common eastern firefly</name>
    <name type="synonym">Lampyris pyralis</name>
    <dbReference type="NCBI Taxonomy" id="7054"/>
    <lineage>
        <taxon>Eukaryota</taxon>
        <taxon>Metazoa</taxon>
        <taxon>Ecdysozoa</taxon>
        <taxon>Arthropoda</taxon>
        <taxon>Hexapoda</taxon>
        <taxon>Insecta</taxon>
        <taxon>Pterygota</taxon>
        <taxon>Neoptera</taxon>
        <taxon>Endopterygota</taxon>
        <taxon>Coleoptera</taxon>
        <taxon>Polyphaga</taxon>
        <taxon>Elateriformia</taxon>
        <taxon>Elateroidea</taxon>
        <taxon>Lampyridae</taxon>
        <taxon>Lampyrinae</taxon>
        <taxon>Photinus</taxon>
    </lineage>
</organism>
<evidence type="ECO:0000256" key="7">
    <source>
        <dbReference type="ARBA" id="ARBA00024195"/>
    </source>
</evidence>
<dbReference type="SMART" id="SM00680">
    <property type="entry name" value="CLIP"/>
    <property type="match status" value="1"/>
</dbReference>
<dbReference type="Pfam" id="PF00089">
    <property type="entry name" value="Trypsin"/>
    <property type="match status" value="1"/>
</dbReference>
<dbReference type="PRINTS" id="PR00722">
    <property type="entry name" value="CHYMOTRYPSIN"/>
</dbReference>
<dbReference type="CDD" id="cd00190">
    <property type="entry name" value="Tryp_SPc"/>
    <property type="match status" value="1"/>
</dbReference>
<keyword evidence="8" id="KW-0964">Secreted</keyword>